<dbReference type="EMBL" id="JAAABJ010000509">
    <property type="protein sequence ID" value="NAW51117.1"/>
    <property type="molecule type" value="Genomic_DNA"/>
</dbReference>
<feature type="transmembrane region" description="Helical" evidence="1">
    <location>
        <begin position="34"/>
        <end position="55"/>
    </location>
</feature>
<evidence type="ECO:0000256" key="1">
    <source>
        <dbReference type="SAM" id="Phobius"/>
    </source>
</evidence>
<keyword evidence="1" id="KW-0472">Membrane</keyword>
<dbReference type="Proteomes" id="UP000553459">
    <property type="component" value="Unassembled WGS sequence"/>
</dbReference>
<dbReference type="AlphaFoldDB" id="A0A845PXC0"/>
<reference evidence="2 3" key="1">
    <citation type="submission" date="2019-11" db="EMBL/GenBank/DDBJ databases">
        <title>Characterization of Elizabethkingia argenteiflava sp. nov., isolated from inner surface of Soybean Pods.</title>
        <authorList>
            <person name="Mo S."/>
        </authorList>
    </citation>
    <scope>NUCLEOTIDE SEQUENCE [LARGE SCALE GENOMIC DNA]</scope>
    <source>
        <strain evidence="2 3">YB22</strain>
    </source>
</reference>
<name>A0A845PXC0_9FLAO</name>
<evidence type="ECO:0000313" key="3">
    <source>
        <dbReference type="Proteomes" id="UP000553459"/>
    </source>
</evidence>
<feature type="transmembrane region" description="Helical" evidence="1">
    <location>
        <begin position="9"/>
        <end position="28"/>
    </location>
</feature>
<comment type="caution">
    <text evidence="2">The sequence shown here is derived from an EMBL/GenBank/DDBJ whole genome shotgun (WGS) entry which is preliminary data.</text>
</comment>
<sequence>MPLFKNPKYYILILLTFVVVFLMGYIGNDEPDKLSRILMNAVAGAVGMAVGLLIYKKRENGDPDDHSPLD</sequence>
<dbReference type="RefSeq" id="WP_166519404.1">
    <property type="nucleotide sequence ID" value="NZ_JAAABJ010000509.1"/>
</dbReference>
<keyword evidence="3" id="KW-1185">Reference proteome</keyword>
<protein>
    <submittedName>
        <fullName evidence="2">Uncharacterized protein</fullName>
    </submittedName>
</protein>
<evidence type="ECO:0000313" key="2">
    <source>
        <dbReference type="EMBL" id="NAW51117.1"/>
    </source>
</evidence>
<gene>
    <name evidence="2" type="ORF">GNY06_06930</name>
</gene>
<keyword evidence="1" id="KW-0812">Transmembrane</keyword>
<accession>A0A845PXC0</accession>
<proteinExistence type="predicted"/>
<organism evidence="2 3">
    <name type="scientific">Elizabethkingia argenteiflava</name>
    <dbReference type="NCBI Taxonomy" id="2681556"/>
    <lineage>
        <taxon>Bacteria</taxon>
        <taxon>Pseudomonadati</taxon>
        <taxon>Bacteroidota</taxon>
        <taxon>Flavobacteriia</taxon>
        <taxon>Flavobacteriales</taxon>
        <taxon>Weeksellaceae</taxon>
        <taxon>Elizabethkingia</taxon>
    </lineage>
</organism>
<keyword evidence="1" id="KW-1133">Transmembrane helix</keyword>